<comment type="caution">
    <text evidence="11">The sequence shown here is derived from an EMBL/GenBank/DDBJ whole genome shotgun (WGS) entry which is preliminary data.</text>
</comment>
<gene>
    <name evidence="11" type="ORF">PLXY2_LOCUS243</name>
</gene>
<evidence type="ECO:0000313" key="11">
    <source>
        <dbReference type="EMBL" id="CAG9088440.1"/>
    </source>
</evidence>
<evidence type="ECO:0000256" key="4">
    <source>
        <dbReference type="ARBA" id="ARBA00022490"/>
    </source>
</evidence>
<dbReference type="Proteomes" id="UP000653454">
    <property type="component" value="Unassembled WGS sequence"/>
</dbReference>
<evidence type="ECO:0000256" key="10">
    <source>
        <dbReference type="ARBA" id="ARBA00045970"/>
    </source>
</evidence>
<dbReference type="AlphaFoldDB" id="A0A8S4D1N7"/>
<dbReference type="GO" id="GO:0006397">
    <property type="term" value="P:mRNA processing"/>
    <property type="evidence" value="ECO:0007669"/>
    <property type="project" value="UniProtKB-KW"/>
</dbReference>
<keyword evidence="8" id="KW-0539">Nucleus</keyword>
<keyword evidence="4" id="KW-0963">Cytoplasm</keyword>
<keyword evidence="5" id="KW-0507">mRNA processing</keyword>
<dbReference type="KEGG" id="pxy:105393983"/>
<proteinExistence type="inferred from homology"/>
<dbReference type="InterPro" id="IPR029338">
    <property type="entry name" value="TSSC4"/>
</dbReference>
<dbReference type="PANTHER" id="PTHR13445:SF3">
    <property type="entry name" value="U5 SMALL NUCLEAR RIBONUCLEOPROTEIN TSSC4"/>
    <property type="match status" value="1"/>
</dbReference>
<evidence type="ECO:0000256" key="8">
    <source>
        <dbReference type="ARBA" id="ARBA00023242"/>
    </source>
</evidence>
<evidence type="ECO:0000256" key="5">
    <source>
        <dbReference type="ARBA" id="ARBA00022664"/>
    </source>
</evidence>
<dbReference type="GO" id="GO:0008380">
    <property type="term" value="P:RNA splicing"/>
    <property type="evidence" value="ECO:0007669"/>
    <property type="project" value="UniProtKB-KW"/>
</dbReference>
<protein>
    <recommendedName>
        <fullName evidence="9">U5 small nuclear ribonucleoprotein TSSC4</fullName>
    </recommendedName>
</protein>
<dbReference type="EMBL" id="CAJHNJ030000001">
    <property type="protein sequence ID" value="CAG9088440.1"/>
    <property type="molecule type" value="Genomic_DNA"/>
</dbReference>
<dbReference type="OrthoDB" id="1906282at2759"/>
<dbReference type="GO" id="GO:0005681">
    <property type="term" value="C:spliceosomal complex"/>
    <property type="evidence" value="ECO:0007669"/>
    <property type="project" value="UniProtKB-KW"/>
</dbReference>
<evidence type="ECO:0000256" key="9">
    <source>
        <dbReference type="ARBA" id="ARBA00035304"/>
    </source>
</evidence>
<dbReference type="GO" id="GO:0005737">
    <property type="term" value="C:cytoplasm"/>
    <property type="evidence" value="ECO:0007669"/>
    <property type="project" value="UniProtKB-SubCell"/>
</dbReference>
<evidence type="ECO:0000256" key="6">
    <source>
        <dbReference type="ARBA" id="ARBA00022728"/>
    </source>
</evidence>
<keyword evidence="7" id="KW-0508">mRNA splicing</keyword>
<keyword evidence="6" id="KW-0747">Spliceosome</keyword>
<dbReference type="PANTHER" id="PTHR13445">
    <property type="entry name" value="TUMOR SUPPRESSING SUBTRANSFERABLE CANDIDATE 4 TSSC4"/>
    <property type="match status" value="1"/>
</dbReference>
<evidence type="ECO:0000256" key="3">
    <source>
        <dbReference type="ARBA" id="ARBA00010362"/>
    </source>
</evidence>
<organism evidence="11 12">
    <name type="scientific">Plutella xylostella</name>
    <name type="common">Diamondback moth</name>
    <name type="synonym">Plutella maculipennis</name>
    <dbReference type="NCBI Taxonomy" id="51655"/>
    <lineage>
        <taxon>Eukaryota</taxon>
        <taxon>Metazoa</taxon>
        <taxon>Ecdysozoa</taxon>
        <taxon>Arthropoda</taxon>
        <taxon>Hexapoda</taxon>
        <taxon>Insecta</taxon>
        <taxon>Pterygota</taxon>
        <taxon>Neoptera</taxon>
        <taxon>Endopterygota</taxon>
        <taxon>Lepidoptera</taxon>
        <taxon>Glossata</taxon>
        <taxon>Ditrysia</taxon>
        <taxon>Yponomeutoidea</taxon>
        <taxon>Plutellidae</taxon>
        <taxon>Plutella</taxon>
    </lineage>
</organism>
<dbReference type="Pfam" id="PF15264">
    <property type="entry name" value="TSSC4"/>
    <property type="match status" value="1"/>
</dbReference>
<sequence>MSSFHERQKSLFQTLEAAEEQYSFSKTNKAETPNDYGVIDRRTYKKIKHDMKQFRNRESIFKRPEASLRQCLRPKTVPDHIKNPKGYVYYSLADVTSDQMSDASNTSTALALIREMEDRQANEIKMEEDSADDAVFKKPTFCISARVKKEQPEEEEKIVFKSNKMIMPEYVVGAAQKKIKKERLVKEPKNSADKIKNAELKLQHLYEEED</sequence>
<evidence type="ECO:0000256" key="2">
    <source>
        <dbReference type="ARBA" id="ARBA00004496"/>
    </source>
</evidence>
<evidence type="ECO:0000313" key="12">
    <source>
        <dbReference type="Proteomes" id="UP000653454"/>
    </source>
</evidence>
<keyword evidence="12" id="KW-1185">Reference proteome</keyword>
<accession>A0A8S4D1N7</accession>
<comment type="function">
    <text evidence="10">Protein associated with the U5 snRNP, during its maturation and its post-splicing recycling and which is required for spliceosomal tri-snRNP complex assembly in the nucleus. Has a molecular sequestering activity and transiently hinders SNRNP200 binding sites for constitutive splicing factors that intervene later during the assembly of the spliceosome and splicing. Together with its molecular sequestering activity, may also function as a molecular adapter and placeholder, coordinating the assembly of the U5 snRNP and its association with the U4/U6 di-snRNP.</text>
</comment>
<evidence type="ECO:0000256" key="7">
    <source>
        <dbReference type="ARBA" id="ARBA00023187"/>
    </source>
</evidence>
<comment type="similarity">
    <text evidence="3">Belongs to the TSSC4 family.</text>
</comment>
<reference evidence="11" key="1">
    <citation type="submission" date="2020-11" db="EMBL/GenBank/DDBJ databases">
        <authorList>
            <person name="Whiteford S."/>
        </authorList>
    </citation>
    <scope>NUCLEOTIDE SEQUENCE</scope>
</reference>
<name>A0A8S4D1N7_PLUXY</name>
<comment type="subcellular location">
    <subcellularLocation>
        <location evidence="2">Cytoplasm</location>
    </subcellularLocation>
    <subcellularLocation>
        <location evidence="1">Nucleus</location>
    </subcellularLocation>
</comment>
<evidence type="ECO:0000256" key="1">
    <source>
        <dbReference type="ARBA" id="ARBA00004123"/>
    </source>
</evidence>